<evidence type="ECO:0000313" key="3">
    <source>
        <dbReference type="Proteomes" id="UP000267003"/>
    </source>
</evidence>
<dbReference type="PANTHER" id="PTHR42923:SF46">
    <property type="entry name" value="AMINE OXIDASE"/>
    <property type="match status" value="1"/>
</dbReference>
<dbReference type="SUPFAM" id="SSF51905">
    <property type="entry name" value="FAD/NAD(P)-binding domain"/>
    <property type="match status" value="1"/>
</dbReference>
<proteinExistence type="predicted"/>
<dbReference type="Proteomes" id="UP000267003">
    <property type="component" value="Unassembled WGS sequence"/>
</dbReference>
<evidence type="ECO:0000313" key="2">
    <source>
        <dbReference type="EMBL" id="RKH69698.1"/>
    </source>
</evidence>
<dbReference type="Pfam" id="PF01593">
    <property type="entry name" value="Amino_oxidase"/>
    <property type="match status" value="1"/>
</dbReference>
<dbReference type="AlphaFoldDB" id="A0A3A8QPG4"/>
<reference evidence="3" key="1">
    <citation type="submission" date="2018-09" db="EMBL/GenBank/DDBJ databases">
        <authorList>
            <person name="Livingstone P.G."/>
            <person name="Whitworth D.E."/>
        </authorList>
    </citation>
    <scope>NUCLEOTIDE SEQUENCE [LARGE SCALE GENOMIC DNA]</scope>
    <source>
        <strain evidence="3">AB050A</strain>
    </source>
</reference>
<dbReference type="InterPro" id="IPR036188">
    <property type="entry name" value="FAD/NAD-bd_sf"/>
</dbReference>
<dbReference type="InterPro" id="IPR002937">
    <property type="entry name" value="Amino_oxidase"/>
</dbReference>
<evidence type="ECO:0000259" key="1">
    <source>
        <dbReference type="Pfam" id="PF01593"/>
    </source>
</evidence>
<protein>
    <submittedName>
        <fullName evidence="2">FAD-dependent oxidoreductase</fullName>
    </submittedName>
</protein>
<sequence>MTDIDRWRHLSPVPSYMFQFHPHPTQCVSYVCPRHSLALRGDADSPAHARRSLEYTADGRRNCMPSVIVVGGGVAGLTAAHELVERGFEVHVFDTRTTWGGKARSQPVAGTGTDGRRDLPGEHGFRFYPRFYRHVIDMMQRTPAVPGVATPTVDSHLRATTESAIALIDEDTWYRFSRRRLDKPYDVLEALELFFQKLDIDQADSSLHSLKILQFLSSSEARRFGQYEQLSWWDFAQGDLYSPKFQRQLRAVPRTMVAMDPKRGSARTIGAISMQLILDFAQSGVNNDRTMGGPTSQMWLDPWVAHLRGLGVQFHAGTRCTGFDVASGRISGIRFANSEFRAADHYVLAVPLEAAHALITPELAALDPALARLRAANVEELVSWMVGIQFFLYEDVPLVRGHTFYPDSPWALTSISQPQFWRELGLFRRQFGDGQVGGLLSIDISDWNTPGTFVPKRAKDCTPEEIKTEVWGQLKAALNGRDAEEQVLTDELLHSFHLDSDLDYAKGLPPLNSSGLLVHPPGSWEVRPEAASAIPNLCLAGDFVRTHTDLASMEGACEAGRRAANAILDRTHSQAGRAAIWPLEEPAWLEPWKRLDTALYQRGRPHLFELLGLHTALQAADVLRRYAAVTGITDVDDWLDQFRVTGMVDTLLARLGVR</sequence>
<dbReference type="GO" id="GO:0016491">
    <property type="term" value="F:oxidoreductase activity"/>
    <property type="evidence" value="ECO:0007669"/>
    <property type="project" value="InterPro"/>
</dbReference>
<accession>A0A3A8QPG4</accession>
<comment type="caution">
    <text evidence="2">The sequence shown here is derived from an EMBL/GenBank/DDBJ whole genome shotgun (WGS) entry which is preliminary data.</text>
</comment>
<dbReference type="InterPro" id="IPR050464">
    <property type="entry name" value="Zeta_carotene_desat/Oxidored"/>
</dbReference>
<dbReference type="PANTHER" id="PTHR42923">
    <property type="entry name" value="PROTOPORPHYRINOGEN OXIDASE"/>
    <property type="match status" value="1"/>
</dbReference>
<keyword evidence="3" id="KW-1185">Reference proteome</keyword>
<dbReference type="EMBL" id="RAWK01000050">
    <property type="protein sequence ID" value="RKH69698.1"/>
    <property type="molecule type" value="Genomic_DNA"/>
</dbReference>
<organism evidence="2 3">
    <name type="scientific">Corallococcus aberystwythensis</name>
    <dbReference type="NCBI Taxonomy" id="2316722"/>
    <lineage>
        <taxon>Bacteria</taxon>
        <taxon>Pseudomonadati</taxon>
        <taxon>Myxococcota</taxon>
        <taxon>Myxococcia</taxon>
        <taxon>Myxococcales</taxon>
        <taxon>Cystobacterineae</taxon>
        <taxon>Myxococcaceae</taxon>
        <taxon>Corallococcus</taxon>
    </lineage>
</organism>
<gene>
    <name evidence="2" type="ORF">D7W81_10635</name>
</gene>
<dbReference type="Gene3D" id="3.50.50.60">
    <property type="entry name" value="FAD/NAD(P)-binding domain"/>
    <property type="match status" value="1"/>
</dbReference>
<name>A0A3A8QPG4_9BACT</name>
<feature type="domain" description="Amine oxidase" evidence="1">
    <location>
        <begin position="74"/>
        <end position="568"/>
    </location>
</feature>